<sequence>MPLPSAPEANPDVTDITLLCILYYIASIILLIPAHDYLLTFVFTPPDPPDSPPPSEATADPPALCRLLYLTTLPYFLSLVAIRLSTSTDKRLPIYEFYWLCNLTLFAAALSPLLNRPALAAALGVSVGVDQVLWLVDLLGYPVKGKFPVGVCAYLFWPSTTNARRLTSTHHLWTIPLLLHCCQGLHIAALPLSFLATSIAVCLTRAMTPESLMTLEPVVIKGEVKVPSRMGRPHYLNVNLAYEVWKDIKVKALQITHPEWEVYLPRLLLRWCAINTAVFGLLWAACRAAGLDEPLRSWDAL</sequence>
<feature type="transmembrane region" description="Helical" evidence="1">
    <location>
        <begin position="21"/>
        <end position="43"/>
    </location>
</feature>
<evidence type="ECO:0000313" key="3">
    <source>
        <dbReference type="Proteomes" id="UP001165060"/>
    </source>
</evidence>
<accession>A0ABQ6N8R3</accession>
<keyword evidence="3" id="KW-1185">Reference proteome</keyword>
<keyword evidence="1" id="KW-0812">Transmembrane</keyword>
<name>A0ABQ6N8R3_9STRA</name>
<protein>
    <submittedName>
        <fullName evidence="2">Uncharacterized protein</fullName>
    </submittedName>
</protein>
<keyword evidence="1" id="KW-1133">Transmembrane helix</keyword>
<proteinExistence type="predicted"/>
<evidence type="ECO:0000256" key="1">
    <source>
        <dbReference type="SAM" id="Phobius"/>
    </source>
</evidence>
<evidence type="ECO:0000313" key="2">
    <source>
        <dbReference type="EMBL" id="GMI43505.1"/>
    </source>
</evidence>
<feature type="transmembrane region" description="Helical" evidence="1">
    <location>
        <begin position="94"/>
        <end position="113"/>
    </location>
</feature>
<comment type="caution">
    <text evidence="2">The sequence shown here is derived from an EMBL/GenBank/DDBJ whole genome shotgun (WGS) entry which is preliminary data.</text>
</comment>
<organism evidence="2 3">
    <name type="scientific">Tetraparma gracilis</name>
    <dbReference type="NCBI Taxonomy" id="2962635"/>
    <lineage>
        <taxon>Eukaryota</taxon>
        <taxon>Sar</taxon>
        <taxon>Stramenopiles</taxon>
        <taxon>Ochrophyta</taxon>
        <taxon>Bolidophyceae</taxon>
        <taxon>Parmales</taxon>
        <taxon>Triparmaceae</taxon>
        <taxon>Tetraparma</taxon>
    </lineage>
</organism>
<keyword evidence="1" id="KW-0472">Membrane</keyword>
<gene>
    <name evidence="2" type="ORF">TeGR_g10769</name>
</gene>
<dbReference type="EMBL" id="BRYB01001128">
    <property type="protein sequence ID" value="GMI43505.1"/>
    <property type="molecule type" value="Genomic_DNA"/>
</dbReference>
<dbReference type="Proteomes" id="UP001165060">
    <property type="component" value="Unassembled WGS sequence"/>
</dbReference>
<feature type="transmembrane region" description="Helical" evidence="1">
    <location>
        <begin position="63"/>
        <end position="82"/>
    </location>
</feature>
<reference evidence="2 3" key="1">
    <citation type="journal article" date="2023" name="Commun. Biol.">
        <title>Genome analysis of Parmales, the sister group of diatoms, reveals the evolutionary specialization of diatoms from phago-mixotrophs to photoautotrophs.</title>
        <authorList>
            <person name="Ban H."/>
            <person name="Sato S."/>
            <person name="Yoshikawa S."/>
            <person name="Yamada K."/>
            <person name="Nakamura Y."/>
            <person name="Ichinomiya M."/>
            <person name="Sato N."/>
            <person name="Blanc-Mathieu R."/>
            <person name="Endo H."/>
            <person name="Kuwata A."/>
            <person name="Ogata H."/>
        </authorList>
    </citation>
    <scope>NUCLEOTIDE SEQUENCE [LARGE SCALE GENOMIC DNA]</scope>
</reference>